<feature type="transmembrane region" description="Helical" evidence="1">
    <location>
        <begin position="12"/>
        <end position="35"/>
    </location>
</feature>
<dbReference type="Proteomes" id="UP001206483">
    <property type="component" value="Unassembled WGS sequence"/>
</dbReference>
<dbReference type="EMBL" id="JAMZDX010000008">
    <property type="protein sequence ID" value="MCP2314171.1"/>
    <property type="molecule type" value="Genomic_DNA"/>
</dbReference>
<reference evidence="2 3" key="1">
    <citation type="submission" date="2022-06" db="EMBL/GenBank/DDBJ databases">
        <title>Sequencing the genomes of 1000 actinobacteria strains.</title>
        <authorList>
            <person name="Klenk H.-P."/>
        </authorList>
    </citation>
    <scope>NUCLEOTIDE SEQUENCE [LARGE SCALE GENOMIC DNA]</scope>
    <source>
        <strain evidence="2 3">DSM 41656</strain>
    </source>
</reference>
<organism evidence="2 3">
    <name type="scientific">Kitasatospora paracochleata</name>
    <dbReference type="NCBI Taxonomy" id="58354"/>
    <lineage>
        <taxon>Bacteria</taxon>
        <taxon>Bacillati</taxon>
        <taxon>Actinomycetota</taxon>
        <taxon>Actinomycetes</taxon>
        <taxon>Kitasatosporales</taxon>
        <taxon>Streptomycetaceae</taxon>
        <taxon>Kitasatospora</taxon>
    </lineage>
</organism>
<proteinExistence type="predicted"/>
<name>A0ABT1JBW7_9ACTN</name>
<evidence type="ECO:0000313" key="3">
    <source>
        <dbReference type="Proteomes" id="UP001206483"/>
    </source>
</evidence>
<evidence type="ECO:0000256" key="1">
    <source>
        <dbReference type="SAM" id="Phobius"/>
    </source>
</evidence>
<keyword evidence="1" id="KW-0812">Transmembrane</keyword>
<gene>
    <name evidence="2" type="ORF">FHR36_007370</name>
</gene>
<comment type="caution">
    <text evidence="2">The sequence shown here is derived from an EMBL/GenBank/DDBJ whole genome shotgun (WGS) entry which is preliminary data.</text>
</comment>
<protein>
    <submittedName>
        <fullName evidence="2">F0F1-type ATP synthase membrane subunit c/vacuolar-type H+-ATPase subunit K</fullName>
    </submittedName>
</protein>
<sequence>MQLPHALAHGALALGTLGAGYTLTIAAVALTAIAARTPERRRDARHVRAVLLPRRRR</sequence>
<dbReference type="RefSeq" id="WP_253804501.1">
    <property type="nucleotide sequence ID" value="NZ_BAAAUB010000015.1"/>
</dbReference>
<keyword evidence="1" id="KW-1133">Transmembrane helix</keyword>
<accession>A0ABT1JBW7</accession>
<keyword evidence="1" id="KW-0472">Membrane</keyword>
<evidence type="ECO:0000313" key="2">
    <source>
        <dbReference type="EMBL" id="MCP2314171.1"/>
    </source>
</evidence>
<keyword evidence="3" id="KW-1185">Reference proteome</keyword>